<dbReference type="InterPro" id="IPR027417">
    <property type="entry name" value="P-loop_NTPase"/>
</dbReference>
<evidence type="ECO:0000256" key="8">
    <source>
        <dbReference type="ARBA" id="ARBA00023134"/>
    </source>
</evidence>
<dbReference type="Proteomes" id="UP000177360">
    <property type="component" value="Unassembled WGS sequence"/>
</dbReference>
<dbReference type="Pfam" id="PF03144">
    <property type="entry name" value="GTP_EFTU_D2"/>
    <property type="match status" value="1"/>
</dbReference>
<keyword evidence="8" id="KW-0342">GTP-binding</keyword>
<reference evidence="12 13" key="1">
    <citation type="journal article" date="2016" name="Nat. Commun.">
        <title>Thousands of microbial genomes shed light on interconnected biogeochemical processes in an aquifer system.</title>
        <authorList>
            <person name="Anantharaman K."/>
            <person name="Brown C.T."/>
            <person name="Hug L.A."/>
            <person name="Sharon I."/>
            <person name="Castelle C.J."/>
            <person name="Probst A.J."/>
            <person name="Thomas B.C."/>
            <person name="Singh A."/>
            <person name="Wilkins M.J."/>
            <person name="Karaoz U."/>
            <person name="Brodie E.L."/>
            <person name="Williams K.H."/>
            <person name="Hubbard S.S."/>
            <person name="Banfield J.F."/>
        </authorList>
    </citation>
    <scope>NUCLEOTIDE SEQUENCE [LARGE SCALE GENOMIC DNA]</scope>
</reference>
<dbReference type="Pfam" id="PF11987">
    <property type="entry name" value="IF-2"/>
    <property type="match status" value="1"/>
</dbReference>
<dbReference type="PANTHER" id="PTHR43381">
    <property type="entry name" value="TRANSLATION INITIATION FACTOR IF-2-RELATED"/>
    <property type="match status" value="1"/>
</dbReference>
<evidence type="ECO:0000256" key="1">
    <source>
        <dbReference type="ARBA" id="ARBA00004496"/>
    </source>
</evidence>
<dbReference type="NCBIfam" id="TIGR00487">
    <property type="entry name" value="IF-2"/>
    <property type="match status" value="1"/>
</dbReference>
<comment type="caution">
    <text evidence="12">The sequence shown here is derived from an EMBL/GenBank/DDBJ whole genome shotgun (WGS) entry which is preliminary data.</text>
</comment>
<proteinExistence type="inferred from homology"/>
<dbReference type="InterPro" id="IPR009000">
    <property type="entry name" value="Transl_B-barrel_sf"/>
</dbReference>
<dbReference type="AlphaFoldDB" id="A0A1G2E204"/>
<evidence type="ECO:0000256" key="3">
    <source>
        <dbReference type="ARBA" id="ARBA00020675"/>
    </source>
</evidence>
<dbReference type="InterPro" id="IPR053905">
    <property type="entry name" value="EF-G-like_DII"/>
</dbReference>
<dbReference type="EMBL" id="MHLZ01000019">
    <property type="protein sequence ID" value="OGZ19857.1"/>
    <property type="molecule type" value="Genomic_DNA"/>
</dbReference>
<dbReference type="Pfam" id="PF00009">
    <property type="entry name" value="GTP_EFTU"/>
    <property type="match status" value="1"/>
</dbReference>
<keyword evidence="7 10" id="KW-0648">Protein biosynthesis</keyword>
<dbReference type="CDD" id="cd01887">
    <property type="entry name" value="IF2_eIF5B"/>
    <property type="match status" value="1"/>
</dbReference>
<evidence type="ECO:0000256" key="6">
    <source>
        <dbReference type="ARBA" id="ARBA00022741"/>
    </source>
</evidence>
<gene>
    <name evidence="12" type="ORF">A2626_01775</name>
</gene>
<dbReference type="GO" id="GO:0005829">
    <property type="term" value="C:cytosol"/>
    <property type="evidence" value="ECO:0007669"/>
    <property type="project" value="TreeGrafter"/>
</dbReference>
<accession>A0A1G2E204</accession>
<feature type="domain" description="Tr-type G" evidence="11">
    <location>
        <begin position="11"/>
        <end position="179"/>
    </location>
</feature>
<evidence type="ECO:0000256" key="5">
    <source>
        <dbReference type="ARBA" id="ARBA00022540"/>
    </source>
</evidence>
<dbReference type="InterPro" id="IPR000178">
    <property type="entry name" value="TF_IF2_bacterial-like"/>
</dbReference>
<sequence>MTKNKDKNIQIRPPVVVVLGHVDHGKSSLLEAIKDFKITSMESGGITQHIGAYEIEEKGRKITFIDTPGHEAFSAMRARGADVADIAILVVAGDEAVMPQTKEAVGHIKKAGIPMIVAINKIDKPTANPEKIKRELAGLDVLVESMAGKIPSIEVSAKTKKGIPELLEMILLLAEMENLTGDISKPGKGLVIESYLDHQRGPVATIILREGILKVGDVVGSSSAMGRVKGLENFQGIAIKKALPAMPAIIIGFESVPSVGEEVKVFDNIDEAEKEIKEKKRIVFQQDGSSQDKKVLNLILKVDVLGSLEAIEQVLKILPQGKVTINVLKADAGDIGESDVKLAMSAKAAIIGFRVKANPVAQKMIDREKIIIIIFDIIYELSQAIRHLLEKKVAPDIVKVNLGSVKILAVFKTEKNRQVIGGKVVSGRVKKGDLVDISRNKEKIGSGKIVQLQKNKKEVDEVLKGAECGILFEGNIAIEEGCFLEAYVEERRKGEL</sequence>
<keyword evidence="6" id="KW-0547">Nucleotide-binding</keyword>
<dbReference type="Gene3D" id="3.40.50.10050">
    <property type="entry name" value="Translation initiation factor IF- 2, domain 3"/>
    <property type="match status" value="1"/>
</dbReference>
<dbReference type="SUPFAM" id="SSF50447">
    <property type="entry name" value="Translation proteins"/>
    <property type="match status" value="2"/>
</dbReference>
<comment type="similarity">
    <text evidence="2 10">Belongs to the TRAFAC class translation factor GTPase superfamily. Classic translation factor GTPase family. IF-2 subfamily.</text>
</comment>
<keyword evidence="5 10" id="KW-0396">Initiation factor</keyword>
<evidence type="ECO:0000259" key="11">
    <source>
        <dbReference type="PROSITE" id="PS51722"/>
    </source>
</evidence>
<organism evidence="12 13">
    <name type="scientific">Candidatus Nealsonbacteria bacterium RIFCSPHIGHO2_01_FULL_38_55</name>
    <dbReference type="NCBI Taxonomy" id="1801664"/>
    <lineage>
        <taxon>Bacteria</taxon>
        <taxon>Candidatus Nealsoniibacteriota</taxon>
    </lineage>
</organism>
<evidence type="ECO:0000313" key="13">
    <source>
        <dbReference type="Proteomes" id="UP000177360"/>
    </source>
</evidence>
<dbReference type="Gene3D" id="2.40.30.10">
    <property type="entry name" value="Translation factors"/>
    <property type="match status" value="2"/>
</dbReference>
<dbReference type="InterPro" id="IPR015760">
    <property type="entry name" value="TIF_IF2"/>
</dbReference>
<evidence type="ECO:0000256" key="4">
    <source>
        <dbReference type="ARBA" id="ARBA00022490"/>
    </source>
</evidence>
<dbReference type="GO" id="GO:0005525">
    <property type="term" value="F:GTP binding"/>
    <property type="evidence" value="ECO:0007669"/>
    <property type="project" value="UniProtKB-KW"/>
</dbReference>
<dbReference type="GO" id="GO:0003924">
    <property type="term" value="F:GTPase activity"/>
    <property type="evidence" value="ECO:0007669"/>
    <property type="project" value="InterPro"/>
</dbReference>
<evidence type="ECO:0000256" key="2">
    <source>
        <dbReference type="ARBA" id="ARBA00007733"/>
    </source>
</evidence>
<name>A0A1G2E204_9BACT</name>
<dbReference type="Pfam" id="PF22042">
    <property type="entry name" value="EF-G_D2"/>
    <property type="match status" value="1"/>
</dbReference>
<dbReference type="PRINTS" id="PR00449">
    <property type="entry name" value="RASTRNSFRMNG"/>
</dbReference>
<evidence type="ECO:0000256" key="7">
    <source>
        <dbReference type="ARBA" id="ARBA00022917"/>
    </source>
</evidence>
<comment type="function">
    <text evidence="10">One of the essential components for the initiation of protein synthesis. Protects formylmethionyl-tRNA from spontaneous hydrolysis and promotes its binding to the 30S ribosomal subunits. Also involved in the hydrolysis of GTP during the formation of the 70S ribosomal complex.</text>
</comment>
<dbReference type="FunFam" id="3.40.50.300:FF:000019">
    <property type="entry name" value="Translation initiation factor IF-2"/>
    <property type="match status" value="1"/>
</dbReference>
<dbReference type="NCBIfam" id="TIGR00231">
    <property type="entry name" value="small_GTP"/>
    <property type="match status" value="1"/>
</dbReference>
<dbReference type="InterPro" id="IPR000795">
    <property type="entry name" value="T_Tr_GTP-bd_dom"/>
</dbReference>
<dbReference type="PROSITE" id="PS51722">
    <property type="entry name" value="G_TR_2"/>
    <property type="match status" value="1"/>
</dbReference>
<evidence type="ECO:0000313" key="12">
    <source>
        <dbReference type="EMBL" id="OGZ19857.1"/>
    </source>
</evidence>
<evidence type="ECO:0000256" key="9">
    <source>
        <dbReference type="NCBIfam" id="TIGR00487"/>
    </source>
</evidence>
<dbReference type="FunFam" id="3.40.50.10050:FF:000001">
    <property type="entry name" value="Translation initiation factor IF-2"/>
    <property type="match status" value="1"/>
</dbReference>
<dbReference type="SUPFAM" id="SSF52156">
    <property type="entry name" value="Initiation factor IF2/eIF5b, domain 3"/>
    <property type="match status" value="1"/>
</dbReference>
<dbReference type="Gene3D" id="3.40.50.300">
    <property type="entry name" value="P-loop containing nucleotide triphosphate hydrolases"/>
    <property type="match status" value="1"/>
</dbReference>
<dbReference type="InterPro" id="IPR005225">
    <property type="entry name" value="Small_GTP-bd"/>
</dbReference>
<comment type="subcellular location">
    <subcellularLocation>
        <location evidence="1">Cytoplasm</location>
    </subcellularLocation>
</comment>
<dbReference type="InterPro" id="IPR004161">
    <property type="entry name" value="EFTu-like_2"/>
</dbReference>
<dbReference type="GO" id="GO:0003743">
    <property type="term" value="F:translation initiation factor activity"/>
    <property type="evidence" value="ECO:0007669"/>
    <property type="project" value="UniProtKB-UniRule"/>
</dbReference>
<protein>
    <recommendedName>
        <fullName evidence="3 9">Translation initiation factor IF-2</fullName>
    </recommendedName>
</protein>
<evidence type="ECO:0000256" key="10">
    <source>
        <dbReference type="RuleBase" id="RU000644"/>
    </source>
</evidence>
<dbReference type="InterPro" id="IPR023115">
    <property type="entry name" value="TIF_IF2_dom3"/>
</dbReference>
<dbReference type="SUPFAM" id="SSF52540">
    <property type="entry name" value="P-loop containing nucleoside triphosphate hydrolases"/>
    <property type="match status" value="1"/>
</dbReference>
<dbReference type="InterPro" id="IPR036925">
    <property type="entry name" value="TIF_IF2_dom3_sf"/>
</dbReference>
<keyword evidence="4" id="KW-0963">Cytoplasm</keyword>
<dbReference type="PANTHER" id="PTHR43381:SF5">
    <property type="entry name" value="TR-TYPE G DOMAIN-CONTAINING PROTEIN"/>
    <property type="match status" value="1"/>
</dbReference>